<proteinExistence type="predicted"/>
<sequence length="150" mass="17520">MPSLSFSPAALAVGVVVLLAILVHGWLEMRRTDQIIRRRRQLRAALESFEVERNVINENGEKVGFVYAYHNSRKLIELENSITDYGSGTAKWLFYLPERKIFFILEFMTIEPPGPTLQFLTTIHPIKPDRARQLLSKFPEIYKRLFREEI</sequence>
<name>A0ABT7DV38_9NEIS</name>
<keyword evidence="1" id="KW-1133">Transmembrane helix</keyword>
<evidence type="ECO:0008006" key="4">
    <source>
        <dbReference type="Google" id="ProtNLM"/>
    </source>
</evidence>
<keyword evidence="1" id="KW-0472">Membrane</keyword>
<evidence type="ECO:0000313" key="3">
    <source>
        <dbReference type="Proteomes" id="UP001172778"/>
    </source>
</evidence>
<keyword evidence="3" id="KW-1185">Reference proteome</keyword>
<dbReference type="RefSeq" id="WP_284100218.1">
    <property type="nucleotide sequence ID" value="NZ_JARRAF010000006.1"/>
</dbReference>
<gene>
    <name evidence="2" type="ORF">PZA18_07605</name>
</gene>
<accession>A0ABT7DV38</accession>
<protein>
    <recommendedName>
        <fullName evidence="4">DUF3592 domain-containing protein</fullName>
    </recommendedName>
</protein>
<evidence type="ECO:0000256" key="1">
    <source>
        <dbReference type="SAM" id="Phobius"/>
    </source>
</evidence>
<evidence type="ECO:0000313" key="2">
    <source>
        <dbReference type="EMBL" id="MDK2123913.1"/>
    </source>
</evidence>
<comment type="caution">
    <text evidence="2">The sequence shown here is derived from an EMBL/GenBank/DDBJ whole genome shotgun (WGS) entry which is preliminary data.</text>
</comment>
<keyword evidence="1" id="KW-0812">Transmembrane</keyword>
<feature type="transmembrane region" description="Helical" evidence="1">
    <location>
        <begin position="6"/>
        <end position="27"/>
    </location>
</feature>
<dbReference type="Proteomes" id="UP001172778">
    <property type="component" value="Unassembled WGS sequence"/>
</dbReference>
<dbReference type="EMBL" id="JARRAF010000006">
    <property type="protein sequence ID" value="MDK2123913.1"/>
    <property type="molecule type" value="Genomic_DNA"/>
</dbReference>
<organism evidence="2 3">
    <name type="scientific">Parachitinimonas caeni</name>
    <dbReference type="NCBI Taxonomy" id="3031301"/>
    <lineage>
        <taxon>Bacteria</taxon>
        <taxon>Pseudomonadati</taxon>
        <taxon>Pseudomonadota</taxon>
        <taxon>Betaproteobacteria</taxon>
        <taxon>Neisseriales</taxon>
        <taxon>Chitinibacteraceae</taxon>
        <taxon>Parachitinimonas</taxon>
    </lineage>
</organism>
<reference evidence="2" key="1">
    <citation type="submission" date="2023-03" db="EMBL/GenBank/DDBJ databases">
        <title>Chitinimonas shenzhenensis gen. nov., sp. nov., a novel member of family Burkholderiaceae isolated from activated sludge collected in Shen Zhen, China.</title>
        <authorList>
            <person name="Wang X."/>
        </authorList>
    </citation>
    <scope>NUCLEOTIDE SEQUENCE</scope>
    <source>
        <strain evidence="2">DQS-5</strain>
    </source>
</reference>